<dbReference type="STRING" id="1123281.SAMN02745180_01431"/>
<name>A0A1M5WVQ5_9FIRM</name>
<dbReference type="AlphaFoldDB" id="A0A1M5WVQ5"/>
<gene>
    <name evidence="1" type="ORF">SAMN02745180_01431</name>
</gene>
<protein>
    <submittedName>
        <fullName evidence="1">Uncharacterized protein</fullName>
    </submittedName>
</protein>
<accession>A0A1M5WVQ5</accession>
<evidence type="ECO:0000313" key="1">
    <source>
        <dbReference type="EMBL" id="SHH91482.1"/>
    </source>
</evidence>
<reference evidence="1 2" key="1">
    <citation type="submission" date="2016-11" db="EMBL/GenBank/DDBJ databases">
        <authorList>
            <person name="Jaros S."/>
            <person name="Januszkiewicz K."/>
            <person name="Wedrychowicz H."/>
        </authorList>
    </citation>
    <scope>NUCLEOTIDE SEQUENCE [LARGE SCALE GENOMIC DNA]</scope>
    <source>
        <strain evidence="1 2">DSM 13106</strain>
    </source>
</reference>
<sequence>MNEEVVKNFLLSAFSLIDNEEKRYISEVTIITIKSLLPQENEIGNRINYDRLEKEMELWYYYRQGDNTSLLNSIYLNNADVYWNEFDDSIYIRLTPIVFSNNNWDIIREEILKYILFTTGNISTILEGLMVSKILFLIMNNNEEMVDELKCEIINFSQSEFLEKFSQYFRVPVEKYPKKFSIEFERKRIALINILNGMGSNEFSTLRESLRTAQNNIQANNIQAEYSIFAKALYSIKNPISNKKDIRIYENFCDYLCKLNKGRIEPSLLAIDKYYLPNIFSFKEGEEFYHSLLSKCKVLKKEETKVVLKTKSGIYEFKR</sequence>
<proteinExistence type="predicted"/>
<dbReference type="OrthoDB" id="1950456at2"/>
<evidence type="ECO:0000313" key="2">
    <source>
        <dbReference type="Proteomes" id="UP000184389"/>
    </source>
</evidence>
<dbReference type="RefSeq" id="WP_072744095.1">
    <property type="nucleotide sequence ID" value="NZ_FQXR01000005.1"/>
</dbReference>
<dbReference type="EMBL" id="FQXR01000005">
    <property type="protein sequence ID" value="SHH91482.1"/>
    <property type="molecule type" value="Genomic_DNA"/>
</dbReference>
<organism evidence="1 2">
    <name type="scientific">Sporanaerobacter acetigenes DSM 13106</name>
    <dbReference type="NCBI Taxonomy" id="1123281"/>
    <lineage>
        <taxon>Bacteria</taxon>
        <taxon>Bacillati</taxon>
        <taxon>Bacillota</taxon>
        <taxon>Tissierellia</taxon>
        <taxon>Tissierellales</taxon>
        <taxon>Sporanaerobacteraceae</taxon>
        <taxon>Sporanaerobacter</taxon>
    </lineage>
</organism>
<keyword evidence="2" id="KW-1185">Reference proteome</keyword>
<dbReference type="Proteomes" id="UP000184389">
    <property type="component" value="Unassembled WGS sequence"/>
</dbReference>